<sequence length="650" mass="77484">MDKGYFRLEVNHINRDTKNVVASASYRSDEQLYSERTDENIKFKNHVVKPESMILTPQNAPSWASDRETLWNEVDKVEKQNSKTQSPRLATEVLISLPNDLDREVQTEMTKDYVQSEFVDKGMVADISIHRDDINNPHAHVLLTTRPFNEDQSWGKKSISKYRFDENGNHILTKSGNKSRETVRFSEFDKEKMNQIRENWANKLNYYSQREQSLRQYDHRSFEKQGLNKIAEIPLTQEEYRLEQKEKKRCEKAGETYEPITYYAQKNEQIRRYNQGEISQIYTDEEKEKAQKEINLFVNKANQLVREDEESYKEIKNRYKHDVGYVEAKETLKKMFNNASTFGRKIQNDIEKNQIEKSYWKFIAEKIDNDKEYRKEILDKGYTLEQYADRIQNRFSTLLEEENNLEKKEEKRQSIYNSAKKVFDTEIEKNNIIVQQMYPTTHNQFNNDEKAFIVQEAHKGNIISAPNVQKLFKESDSIPSNVLMRDSYEKASKDIFFSQQKLKNLNQDSPEYFVESTFIEQRKNEIQTYKEHIDDDLLNNIGQSNYEKVKDQSPNEKVQLMIKLDRYNNVPTEEVINKHTKDLYQNKQSNNEKHKQEQDNTQQKDKVMRSQKVDLTQFLSFYANEMERGNQQKPKKRKKKNQQQANNYHL</sequence>
<dbReference type="Proteomes" id="UP000285579">
    <property type="component" value="Unassembled WGS sequence"/>
</dbReference>
<dbReference type="InterPro" id="IPR005053">
    <property type="entry name" value="MobA_MobL"/>
</dbReference>
<evidence type="ECO:0000259" key="5">
    <source>
        <dbReference type="Pfam" id="PF03389"/>
    </source>
</evidence>
<evidence type="ECO:0000256" key="4">
    <source>
        <dbReference type="SAM" id="MobiDB-lite"/>
    </source>
</evidence>
<gene>
    <name evidence="6" type="ORF">BU104_13475</name>
</gene>
<organism evidence="6 7">
    <name type="scientific">Staphylococcus xylosus</name>
    <dbReference type="NCBI Taxonomy" id="1288"/>
    <lineage>
        <taxon>Bacteria</taxon>
        <taxon>Bacillati</taxon>
        <taxon>Bacillota</taxon>
        <taxon>Bacilli</taxon>
        <taxon>Bacillales</taxon>
        <taxon>Staphylococcaceae</taxon>
        <taxon>Staphylococcus</taxon>
    </lineage>
</organism>
<feature type="coiled-coil region" evidence="3">
    <location>
        <begin position="388"/>
        <end position="418"/>
    </location>
</feature>
<dbReference type="Gene3D" id="3.30.930.30">
    <property type="match status" value="1"/>
</dbReference>
<feature type="region of interest" description="Disordered" evidence="4">
    <location>
        <begin position="587"/>
        <end position="610"/>
    </location>
</feature>
<protein>
    <submittedName>
        <fullName evidence="6">MobA/MobL family protein</fullName>
    </submittedName>
</protein>
<keyword evidence="2" id="KW-0184">Conjugation</keyword>
<keyword evidence="3" id="KW-0175">Coiled coil</keyword>
<evidence type="ECO:0000256" key="2">
    <source>
        <dbReference type="ARBA" id="ARBA00022971"/>
    </source>
</evidence>
<dbReference type="EMBL" id="QXUI01000015">
    <property type="protein sequence ID" value="RIM90631.1"/>
    <property type="molecule type" value="Genomic_DNA"/>
</dbReference>
<name>A0AAQ0LV16_STAXY</name>
<evidence type="ECO:0000256" key="3">
    <source>
        <dbReference type="SAM" id="Coils"/>
    </source>
</evidence>
<accession>A0AAQ0LV16</accession>
<feature type="region of interest" description="Disordered" evidence="4">
    <location>
        <begin position="623"/>
        <end position="650"/>
    </location>
</feature>
<dbReference type="Pfam" id="PF03389">
    <property type="entry name" value="MobA_MobL"/>
    <property type="match status" value="1"/>
</dbReference>
<proteinExistence type="inferred from homology"/>
<reference evidence="6 7" key="1">
    <citation type="journal article" date="2016" name="Front. Microbiol.">
        <title>Comprehensive Phylogenetic Analysis of Bovine Non-aureus Staphylococci Species Based on Whole-Genome Sequencing.</title>
        <authorList>
            <person name="Naushad S."/>
            <person name="Barkema H.W."/>
            <person name="Luby C."/>
            <person name="Condas L.A."/>
            <person name="Nobrega D.B."/>
            <person name="Carson D.A."/>
            <person name="De Buck J."/>
        </authorList>
    </citation>
    <scope>NUCLEOTIDE SEQUENCE [LARGE SCALE GENOMIC DNA]</scope>
    <source>
        <strain evidence="6 7">SNUC 1349</strain>
    </source>
</reference>
<feature type="domain" description="MobA/MobL protein" evidence="5">
    <location>
        <begin position="19"/>
        <end position="244"/>
    </location>
</feature>
<evidence type="ECO:0000256" key="1">
    <source>
        <dbReference type="ARBA" id="ARBA00010873"/>
    </source>
</evidence>
<evidence type="ECO:0000313" key="7">
    <source>
        <dbReference type="Proteomes" id="UP000285579"/>
    </source>
</evidence>
<dbReference type="AlphaFoldDB" id="A0AAQ0LV16"/>
<dbReference type="RefSeq" id="WP_119555633.1">
    <property type="nucleotide sequence ID" value="NZ_QXTZ01000022.1"/>
</dbReference>
<comment type="caution">
    <text evidence="6">The sequence shown here is derived from an EMBL/GenBank/DDBJ whole genome shotgun (WGS) entry which is preliminary data.</text>
</comment>
<evidence type="ECO:0000313" key="6">
    <source>
        <dbReference type="EMBL" id="RIM90631.1"/>
    </source>
</evidence>
<comment type="similarity">
    <text evidence="1">Belongs to the MobA/MobL family.</text>
</comment>
<feature type="coiled-coil region" evidence="3">
    <location>
        <begin position="287"/>
        <end position="318"/>
    </location>
</feature>